<dbReference type="Gene3D" id="3.90.79.10">
    <property type="entry name" value="Nucleoside Triphosphate Pyrophosphohydrolase"/>
    <property type="match status" value="1"/>
</dbReference>
<dbReference type="GO" id="GO:0046872">
    <property type="term" value="F:metal ion binding"/>
    <property type="evidence" value="ECO:0007669"/>
    <property type="project" value="UniProtKB-UniRule"/>
</dbReference>
<dbReference type="Pfam" id="PF00730">
    <property type="entry name" value="HhH-GPD"/>
    <property type="match status" value="1"/>
</dbReference>
<dbReference type="InterPro" id="IPR003265">
    <property type="entry name" value="HhH-GPD_domain"/>
</dbReference>
<evidence type="ECO:0000256" key="5">
    <source>
        <dbReference type="ARBA" id="ARBA00022023"/>
    </source>
</evidence>
<dbReference type="EMBL" id="JACCEV010000001">
    <property type="protein sequence ID" value="NYT85084.1"/>
    <property type="molecule type" value="Genomic_DNA"/>
</dbReference>
<keyword evidence="10 14" id="KW-0408">Iron</keyword>
<gene>
    <name evidence="16" type="primary">mutY</name>
    <name evidence="16" type="ORF">H0A62_05665</name>
</gene>
<dbReference type="GO" id="GO:0000701">
    <property type="term" value="F:purine-specific mismatch base pair DNA N-glycosylase activity"/>
    <property type="evidence" value="ECO:0007669"/>
    <property type="project" value="UniProtKB-EC"/>
</dbReference>
<evidence type="ECO:0000256" key="12">
    <source>
        <dbReference type="ARBA" id="ARBA00023204"/>
    </source>
</evidence>
<dbReference type="EC" id="3.2.2.31" evidence="4 14"/>
<dbReference type="PANTHER" id="PTHR42944:SF1">
    <property type="entry name" value="ADENINE DNA GLYCOSYLASE"/>
    <property type="match status" value="1"/>
</dbReference>
<evidence type="ECO:0000313" key="16">
    <source>
        <dbReference type="EMBL" id="NYT85084.1"/>
    </source>
</evidence>
<dbReference type="FunFam" id="1.10.340.30:FF:000002">
    <property type="entry name" value="Adenine DNA glycosylase"/>
    <property type="match status" value="1"/>
</dbReference>
<dbReference type="Gene3D" id="1.10.1670.10">
    <property type="entry name" value="Helix-hairpin-Helix base-excision DNA repair enzymes (C-terminal)"/>
    <property type="match status" value="1"/>
</dbReference>
<protein>
    <recommendedName>
        <fullName evidence="5 14">Adenine DNA glycosylase</fullName>
        <ecNumber evidence="4 14">3.2.2.31</ecNumber>
    </recommendedName>
</protein>
<dbReference type="Pfam" id="PF14815">
    <property type="entry name" value="NUDIX_4"/>
    <property type="match status" value="1"/>
</dbReference>
<keyword evidence="11" id="KW-0411">Iron-sulfur</keyword>
<dbReference type="SMART" id="SM00478">
    <property type="entry name" value="ENDO3c"/>
    <property type="match status" value="1"/>
</dbReference>
<keyword evidence="6" id="KW-0004">4Fe-4S</keyword>
<evidence type="ECO:0000256" key="2">
    <source>
        <dbReference type="ARBA" id="ARBA00002933"/>
    </source>
</evidence>
<dbReference type="GO" id="GO:0035485">
    <property type="term" value="F:adenine/guanine mispair binding"/>
    <property type="evidence" value="ECO:0007669"/>
    <property type="project" value="TreeGrafter"/>
</dbReference>
<dbReference type="OrthoDB" id="9802365at2"/>
<feature type="domain" description="HhH-GPD" evidence="15">
    <location>
        <begin position="29"/>
        <end position="184"/>
    </location>
</feature>
<dbReference type="CDD" id="cd03431">
    <property type="entry name" value="NUDIX_DNA_Glycosylase_C-MutY"/>
    <property type="match status" value="1"/>
</dbReference>
<keyword evidence="13 14" id="KW-0326">Glycosidase</keyword>
<dbReference type="InterPro" id="IPR044298">
    <property type="entry name" value="MIG/MutY"/>
</dbReference>
<evidence type="ECO:0000256" key="10">
    <source>
        <dbReference type="ARBA" id="ARBA00023004"/>
    </source>
</evidence>
<evidence type="ECO:0000259" key="15">
    <source>
        <dbReference type="SMART" id="SM00478"/>
    </source>
</evidence>
<dbReference type="InterPro" id="IPR029119">
    <property type="entry name" value="MutY_C"/>
</dbReference>
<reference evidence="16 17" key="1">
    <citation type="submission" date="2020-07" db="EMBL/GenBank/DDBJ databases">
        <title>Taxonomic revisions and descriptions of new bacterial species based on genomic comparisons in the high-G+C-content subgroup of the family Alcaligenaceae.</title>
        <authorList>
            <person name="Szabo A."/>
            <person name="Felfoldi T."/>
        </authorList>
    </citation>
    <scope>NUCLEOTIDE SEQUENCE [LARGE SCALE GENOMIC DNA]</scope>
    <source>
        <strain evidence="16 17">DSM 25667</strain>
    </source>
</reference>
<dbReference type="GO" id="GO:0006284">
    <property type="term" value="P:base-excision repair"/>
    <property type="evidence" value="ECO:0007669"/>
    <property type="project" value="UniProtKB-UniRule"/>
</dbReference>
<keyword evidence="17" id="KW-1185">Reference proteome</keyword>
<dbReference type="InterPro" id="IPR015797">
    <property type="entry name" value="NUDIX_hydrolase-like_dom_sf"/>
</dbReference>
<dbReference type="InterPro" id="IPR004035">
    <property type="entry name" value="Endouclease-III_FeS-bd_BS"/>
</dbReference>
<evidence type="ECO:0000256" key="13">
    <source>
        <dbReference type="ARBA" id="ARBA00023295"/>
    </source>
</evidence>
<dbReference type="InterPro" id="IPR023170">
    <property type="entry name" value="HhH_base_excis_C"/>
</dbReference>
<dbReference type="GO" id="GO:0034039">
    <property type="term" value="F:8-oxo-7,8-dihydroguanine DNA N-glycosylase activity"/>
    <property type="evidence" value="ECO:0007669"/>
    <property type="project" value="TreeGrafter"/>
</dbReference>
<dbReference type="InterPro" id="IPR005760">
    <property type="entry name" value="A/G_AdeGlyc_MutY"/>
</dbReference>
<dbReference type="InterPro" id="IPR011257">
    <property type="entry name" value="DNA_glycosylase"/>
</dbReference>
<evidence type="ECO:0000256" key="3">
    <source>
        <dbReference type="ARBA" id="ARBA00008343"/>
    </source>
</evidence>
<evidence type="ECO:0000256" key="11">
    <source>
        <dbReference type="ARBA" id="ARBA00023014"/>
    </source>
</evidence>
<evidence type="ECO:0000256" key="1">
    <source>
        <dbReference type="ARBA" id="ARBA00000843"/>
    </source>
</evidence>
<dbReference type="GO" id="GO:0051539">
    <property type="term" value="F:4 iron, 4 sulfur cluster binding"/>
    <property type="evidence" value="ECO:0007669"/>
    <property type="project" value="UniProtKB-UniRule"/>
</dbReference>
<dbReference type="NCBIfam" id="TIGR01084">
    <property type="entry name" value="mutY"/>
    <property type="match status" value="1"/>
</dbReference>
<organism evidence="16 17">
    <name type="scientific">Pollutimonas harenae</name>
    <dbReference type="NCBI Taxonomy" id="657015"/>
    <lineage>
        <taxon>Bacteria</taxon>
        <taxon>Pseudomonadati</taxon>
        <taxon>Pseudomonadota</taxon>
        <taxon>Betaproteobacteria</taxon>
        <taxon>Burkholderiales</taxon>
        <taxon>Alcaligenaceae</taxon>
        <taxon>Pollutimonas</taxon>
    </lineage>
</organism>
<dbReference type="SUPFAM" id="SSF48150">
    <property type="entry name" value="DNA-glycosylase"/>
    <property type="match status" value="1"/>
</dbReference>
<dbReference type="AlphaFoldDB" id="A0A853H4P2"/>
<keyword evidence="7" id="KW-0479">Metal-binding</keyword>
<evidence type="ECO:0000256" key="8">
    <source>
        <dbReference type="ARBA" id="ARBA00022763"/>
    </source>
</evidence>
<dbReference type="GO" id="GO:0006298">
    <property type="term" value="P:mismatch repair"/>
    <property type="evidence" value="ECO:0007669"/>
    <property type="project" value="TreeGrafter"/>
</dbReference>
<evidence type="ECO:0000313" key="17">
    <source>
        <dbReference type="Proteomes" id="UP000554144"/>
    </source>
</evidence>
<comment type="cofactor">
    <cofactor evidence="14">
        <name>[4Fe-4S] cluster</name>
        <dbReference type="ChEBI" id="CHEBI:49883"/>
    </cofactor>
    <text evidence="14">Binds 1 [4Fe-4S] cluster.</text>
</comment>
<dbReference type="PANTHER" id="PTHR42944">
    <property type="entry name" value="ADENINE DNA GLYCOSYLASE"/>
    <property type="match status" value="1"/>
</dbReference>
<accession>A0A853H4P2</accession>
<dbReference type="GO" id="GO:0032357">
    <property type="term" value="F:oxidized purine DNA binding"/>
    <property type="evidence" value="ECO:0007669"/>
    <property type="project" value="TreeGrafter"/>
</dbReference>
<evidence type="ECO:0000256" key="7">
    <source>
        <dbReference type="ARBA" id="ARBA00022723"/>
    </source>
</evidence>
<dbReference type="Gene3D" id="1.10.340.30">
    <property type="entry name" value="Hypothetical protein, domain 2"/>
    <property type="match status" value="1"/>
</dbReference>
<comment type="caution">
    <text evidence="16">The sequence shown here is derived from an EMBL/GenBank/DDBJ whole genome shotgun (WGS) entry which is preliminary data.</text>
</comment>
<keyword evidence="9" id="KW-0378">Hydrolase</keyword>
<dbReference type="SUPFAM" id="SSF55811">
    <property type="entry name" value="Nudix"/>
    <property type="match status" value="1"/>
</dbReference>
<evidence type="ECO:0000256" key="6">
    <source>
        <dbReference type="ARBA" id="ARBA00022485"/>
    </source>
</evidence>
<comment type="similarity">
    <text evidence="3 14">Belongs to the Nth/MutY family.</text>
</comment>
<dbReference type="Proteomes" id="UP000554144">
    <property type="component" value="Unassembled WGS sequence"/>
</dbReference>
<evidence type="ECO:0000256" key="4">
    <source>
        <dbReference type="ARBA" id="ARBA00012045"/>
    </source>
</evidence>
<comment type="function">
    <text evidence="2">Adenine glycosylase active on G-A mispairs. MutY also corrects error-prone DNA synthesis past GO lesions which are due to the oxidatively damaged form of guanine: 7,8-dihydro-8-oxoguanine (8-oxo-dGTP).</text>
</comment>
<dbReference type="PROSITE" id="PS00764">
    <property type="entry name" value="ENDONUCLEASE_III_1"/>
    <property type="match status" value="1"/>
</dbReference>
<keyword evidence="8 14" id="KW-0227">DNA damage</keyword>
<keyword evidence="12" id="KW-0234">DNA repair</keyword>
<dbReference type="CDD" id="cd00056">
    <property type="entry name" value="ENDO3c"/>
    <property type="match status" value="1"/>
</dbReference>
<evidence type="ECO:0000256" key="9">
    <source>
        <dbReference type="ARBA" id="ARBA00022801"/>
    </source>
</evidence>
<sequence length="349" mass="39569">MSWQRKHGRQHLPWQGTQNPYRIWLSEIMLQQTQVATVIGYYQRFLERFPDIQALAQASQDEVMPYWAGLGYYARARNLHRCAQAICQDWGGKFPSCSQDIATLPGIGRSTAAAIAAFCFRERSPIMDGNVKRVFTRYFGIEGVTSERSTEQRLWHTAEAVLDAAPHNLDMTAYTQGLMDLGSQCCTRSRPACTSCPVQNTCYAHMHGRQHELPTPKKKKASPERQCRMLIARHADHILLEQQASPGIWGGLWSLPKYDSDEDLQTACYRWGSREASAQKMAGMIHVFTHFRLHIEPWYVINNTPQLAEPDPAQRWVAIDDLRNAALPAPVRKILEGLFPASFAPVDNG</sequence>
<evidence type="ECO:0000256" key="14">
    <source>
        <dbReference type="RuleBase" id="RU365096"/>
    </source>
</evidence>
<proteinExistence type="inferred from homology"/>
<comment type="catalytic activity">
    <reaction evidence="1 14">
        <text>Hydrolyzes free adenine bases from 7,8-dihydro-8-oxoguanine:adenine mismatched double-stranded DNA, leaving an apurinic site.</text>
        <dbReference type="EC" id="3.2.2.31"/>
    </reaction>
</comment>
<name>A0A853H4P2_9BURK</name>